<dbReference type="AlphaFoldDB" id="A0A4R9BPB4"/>
<keyword evidence="4" id="KW-1133">Transmembrane helix</keyword>
<feature type="transmembrane region" description="Helical" evidence="4">
    <location>
        <begin position="63"/>
        <end position="83"/>
    </location>
</feature>
<dbReference type="InterPro" id="IPR014756">
    <property type="entry name" value="Ig_E-set"/>
</dbReference>
<evidence type="ECO:0000256" key="3">
    <source>
        <dbReference type="SAM" id="MobiDB-lite"/>
    </source>
</evidence>
<comment type="caution">
    <text evidence="6">The sequence shown here is derived from an EMBL/GenBank/DDBJ whole genome shotgun (WGS) entry which is preliminary data.</text>
</comment>
<sequence>MKFTTPTGTATALASTAPVASRRSSTVGANTAPHGAIAPLVRTARQRPTRRQTASATRRTARALFAVVVAAAALGWGAAPAFAHNNVVGSSPAADSVVTEQPGVFSVTTSDQLLDLGGTGSGGAMIVTGPTSAPLFYGDGCGSVSGATVETSAQLGAAGEYTVIWQTISTDGHAISDEYTFDWQPNADQVLADGAATAPACATETDAATTDSGTSPSADSGSNGTLSTVAWIGGSLGAVLLAVGATLFALRRKSRA</sequence>
<feature type="region of interest" description="Disordered" evidence="3">
    <location>
        <begin position="1"/>
        <end position="57"/>
    </location>
</feature>
<dbReference type="GO" id="GO:0042597">
    <property type="term" value="C:periplasmic space"/>
    <property type="evidence" value="ECO:0007669"/>
    <property type="project" value="InterPro"/>
</dbReference>
<dbReference type="SUPFAM" id="SSF81296">
    <property type="entry name" value="E set domains"/>
    <property type="match status" value="1"/>
</dbReference>
<feature type="region of interest" description="Disordered" evidence="3">
    <location>
        <begin position="203"/>
        <end position="223"/>
    </location>
</feature>
<protein>
    <submittedName>
        <fullName evidence="6">Copper resistance protein CopC</fullName>
    </submittedName>
</protein>
<evidence type="ECO:0000256" key="4">
    <source>
        <dbReference type="SAM" id="Phobius"/>
    </source>
</evidence>
<evidence type="ECO:0000259" key="5">
    <source>
        <dbReference type="Pfam" id="PF04234"/>
    </source>
</evidence>
<accession>A0A4R9BPB4</accession>
<dbReference type="EMBL" id="SOHN01000011">
    <property type="protein sequence ID" value="TFD87908.1"/>
    <property type="molecule type" value="Genomic_DNA"/>
</dbReference>
<keyword evidence="1" id="KW-0732">Signal</keyword>
<keyword evidence="7" id="KW-1185">Reference proteome</keyword>
<name>A0A4R9BPB4_9MICO</name>
<dbReference type="Pfam" id="PF04234">
    <property type="entry name" value="CopC"/>
    <property type="match status" value="1"/>
</dbReference>
<feature type="transmembrane region" description="Helical" evidence="4">
    <location>
        <begin position="229"/>
        <end position="250"/>
    </location>
</feature>
<dbReference type="Proteomes" id="UP000297626">
    <property type="component" value="Unassembled WGS sequence"/>
</dbReference>
<gene>
    <name evidence="6" type="ORF">E3T51_10675</name>
</gene>
<feature type="compositionally biased region" description="Polar residues" evidence="3">
    <location>
        <begin position="1"/>
        <end position="14"/>
    </location>
</feature>
<organism evidence="6 7">
    <name type="scientific">Cryobacterium serini</name>
    <dbReference type="NCBI Taxonomy" id="1259201"/>
    <lineage>
        <taxon>Bacteria</taxon>
        <taxon>Bacillati</taxon>
        <taxon>Actinomycetota</taxon>
        <taxon>Actinomycetes</taxon>
        <taxon>Micrococcales</taxon>
        <taxon>Microbacteriaceae</taxon>
        <taxon>Cryobacterium</taxon>
    </lineage>
</organism>
<keyword evidence="2" id="KW-0186">Copper</keyword>
<feature type="domain" description="CopC" evidence="5">
    <location>
        <begin position="84"/>
        <end position="182"/>
    </location>
</feature>
<dbReference type="Gene3D" id="2.60.40.1220">
    <property type="match status" value="1"/>
</dbReference>
<evidence type="ECO:0000313" key="7">
    <source>
        <dbReference type="Proteomes" id="UP000297626"/>
    </source>
</evidence>
<evidence type="ECO:0000256" key="2">
    <source>
        <dbReference type="ARBA" id="ARBA00023008"/>
    </source>
</evidence>
<dbReference type="GO" id="GO:0046688">
    <property type="term" value="P:response to copper ion"/>
    <property type="evidence" value="ECO:0007669"/>
    <property type="project" value="InterPro"/>
</dbReference>
<keyword evidence="4" id="KW-0812">Transmembrane</keyword>
<dbReference type="RefSeq" id="WP_134529801.1">
    <property type="nucleotide sequence ID" value="NZ_SOHN01000011.1"/>
</dbReference>
<evidence type="ECO:0000256" key="1">
    <source>
        <dbReference type="ARBA" id="ARBA00022729"/>
    </source>
</evidence>
<dbReference type="InterPro" id="IPR007348">
    <property type="entry name" value="CopC_dom"/>
</dbReference>
<proteinExistence type="predicted"/>
<dbReference type="GO" id="GO:0005507">
    <property type="term" value="F:copper ion binding"/>
    <property type="evidence" value="ECO:0007669"/>
    <property type="project" value="InterPro"/>
</dbReference>
<evidence type="ECO:0000313" key="6">
    <source>
        <dbReference type="EMBL" id="TFD87908.1"/>
    </source>
</evidence>
<dbReference type="InterPro" id="IPR014755">
    <property type="entry name" value="Cu-Rt/internalin_Ig-like"/>
</dbReference>
<feature type="compositionally biased region" description="Low complexity" evidence="3">
    <location>
        <begin position="203"/>
        <end position="222"/>
    </location>
</feature>
<keyword evidence="4" id="KW-0472">Membrane</keyword>
<reference evidence="6 7" key="1">
    <citation type="submission" date="2019-03" db="EMBL/GenBank/DDBJ databases">
        <title>Genomics of glacier-inhabiting Cryobacterium strains.</title>
        <authorList>
            <person name="Liu Q."/>
            <person name="Xin Y.-H."/>
        </authorList>
    </citation>
    <scope>NUCLEOTIDE SEQUENCE [LARGE SCALE GENOMIC DNA]</scope>
    <source>
        <strain evidence="6 7">Sr54</strain>
    </source>
</reference>